<dbReference type="Proteomes" id="UP001642540">
    <property type="component" value="Unassembled WGS sequence"/>
</dbReference>
<evidence type="ECO:0000313" key="1">
    <source>
        <dbReference type="EMBL" id="CAL8114546.1"/>
    </source>
</evidence>
<accession>A0ABP1QXR1</accession>
<dbReference type="EMBL" id="CAXLJM020000050">
    <property type="protein sequence ID" value="CAL8114546.1"/>
    <property type="molecule type" value="Genomic_DNA"/>
</dbReference>
<comment type="caution">
    <text evidence="1">The sequence shown here is derived from an EMBL/GenBank/DDBJ whole genome shotgun (WGS) entry which is preliminary data.</text>
</comment>
<sequence length="104" mass="12010">MHPHNPPSSHFPLPPQIFQHQTDTGIMVMAQHFLQYCYTTHLRLLIFIHLQSHSFEEGGVGIVEIVTLCLALLQAVKILISDSHKEWNQILDTRFLSAWHQDQS</sequence>
<organism evidence="1 2">
    <name type="scientific">Orchesella dallaii</name>
    <dbReference type="NCBI Taxonomy" id="48710"/>
    <lineage>
        <taxon>Eukaryota</taxon>
        <taxon>Metazoa</taxon>
        <taxon>Ecdysozoa</taxon>
        <taxon>Arthropoda</taxon>
        <taxon>Hexapoda</taxon>
        <taxon>Collembola</taxon>
        <taxon>Entomobryomorpha</taxon>
        <taxon>Entomobryoidea</taxon>
        <taxon>Orchesellidae</taxon>
        <taxon>Orchesellinae</taxon>
        <taxon>Orchesella</taxon>
    </lineage>
</organism>
<reference evidence="1 2" key="1">
    <citation type="submission" date="2024-08" db="EMBL/GenBank/DDBJ databases">
        <authorList>
            <person name="Cucini C."/>
            <person name="Frati F."/>
        </authorList>
    </citation>
    <scope>NUCLEOTIDE SEQUENCE [LARGE SCALE GENOMIC DNA]</scope>
</reference>
<keyword evidence="2" id="KW-1185">Reference proteome</keyword>
<name>A0ABP1QXR1_9HEXA</name>
<evidence type="ECO:0000313" key="2">
    <source>
        <dbReference type="Proteomes" id="UP001642540"/>
    </source>
</evidence>
<gene>
    <name evidence="1" type="ORF">ODALV1_LOCUS16516</name>
</gene>
<proteinExistence type="predicted"/>
<protein>
    <submittedName>
        <fullName evidence="1">Uncharacterized protein</fullName>
    </submittedName>
</protein>